<dbReference type="CDD" id="cd00067">
    <property type="entry name" value="GAL4"/>
    <property type="match status" value="1"/>
</dbReference>
<dbReference type="SMART" id="SM00066">
    <property type="entry name" value="GAL4"/>
    <property type="match status" value="1"/>
</dbReference>
<dbReference type="PANTHER" id="PTHR47784">
    <property type="entry name" value="STEROL UPTAKE CONTROL PROTEIN 2"/>
    <property type="match status" value="1"/>
</dbReference>
<feature type="region of interest" description="Disordered" evidence="2">
    <location>
        <begin position="50"/>
        <end position="103"/>
    </location>
</feature>
<dbReference type="GO" id="GO:0008270">
    <property type="term" value="F:zinc ion binding"/>
    <property type="evidence" value="ECO:0007669"/>
    <property type="project" value="InterPro"/>
</dbReference>
<dbReference type="Proteomes" id="UP000696573">
    <property type="component" value="Unassembled WGS sequence"/>
</dbReference>
<dbReference type="InterPro" id="IPR036864">
    <property type="entry name" value="Zn2-C6_fun-type_DNA-bd_sf"/>
</dbReference>
<sequence>MGRIGYKKSRNGCMTCKKRRVKCDEKIPCTACTKHNVPCSLVPAAGHARLRDKDEASSSGSSPCVPSSEPSASLPRPRHHRPLHPASRPPVSDPAPTPAPAPAAFVDMADSDARILDLGLLHHYTSRTSQSFPIPPQSIWVFMDYIPRVALGHPHLLHQVLALAAVHAAYLRPGDRTKYLSHGSQHQGHAIAGMRRLLLAGADVATEEGSLALFLAAGLFLASSFASRHLYNADPGAAHTAMDEMLEVFTVVRGLRAIQDASIRQIPGNVVRSLVSDRAPAEVGGGGTLDLVRDKLDELAVFISACRHLDQAEAHTVGEGIAALIESTGDMPGSKVMTSHELRAVFMWPRALAQDFIALLEQRHPAALTVFLYYCIVLQATEDTCWFLDGWSARLTRAVGKWLGDAPWADVSRWPLETLRLKGPRY</sequence>
<dbReference type="Pfam" id="PF11951">
    <property type="entry name" value="Fungal_trans_2"/>
    <property type="match status" value="1"/>
</dbReference>
<feature type="compositionally biased region" description="Pro residues" evidence="2">
    <location>
        <begin position="87"/>
        <end position="101"/>
    </location>
</feature>
<dbReference type="InterPro" id="IPR053157">
    <property type="entry name" value="Sterol_Uptake_Regulator"/>
</dbReference>
<proteinExistence type="predicted"/>
<keyword evidence="5" id="KW-1185">Reference proteome</keyword>
<feature type="compositionally biased region" description="Low complexity" evidence="2">
    <location>
        <begin position="57"/>
        <end position="75"/>
    </location>
</feature>
<dbReference type="PANTHER" id="PTHR47784:SF5">
    <property type="entry name" value="STEROL UPTAKE CONTROL PROTEIN 2"/>
    <property type="match status" value="1"/>
</dbReference>
<reference evidence="4" key="1">
    <citation type="submission" date="2021-10" db="EMBL/GenBank/DDBJ databases">
        <authorList>
            <person name="Piombo E."/>
        </authorList>
    </citation>
    <scope>NUCLEOTIDE SEQUENCE</scope>
</reference>
<evidence type="ECO:0000256" key="1">
    <source>
        <dbReference type="ARBA" id="ARBA00023242"/>
    </source>
</evidence>
<dbReference type="AlphaFoldDB" id="A0A9N9YPB0"/>
<gene>
    <name evidence="4" type="ORF">CRHIZ90672A_00008408</name>
</gene>
<dbReference type="GO" id="GO:0001228">
    <property type="term" value="F:DNA-binding transcription activator activity, RNA polymerase II-specific"/>
    <property type="evidence" value="ECO:0007669"/>
    <property type="project" value="TreeGrafter"/>
</dbReference>
<accession>A0A9N9YPB0</accession>
<dbReference type="InterPro" id="IPR001138">
    <property type="entry name" value="Zn2Cys6_DnaBD"/>
</dbReference>
<dbReference type="PROSITE" id="PS00463">
    <property type="entry name" value="ZN2_CY6_FUNGAL_1"/>
    <property type="match status" value="1"/>
</dbReference>
<evidence type="ECO:0000313" key="5">
    <source>
        <dbReference type="Proteomes" id="UP000696573"/>
    </source>
</evidence>
<dbReference type="SUPFAM" id="SSF57701">
    <property type="entry name" value="Zn2/Cys6 DNA-binding domain"/>
    <property type="match status" value="1"/>
</dbReference>
<comment type="caution">
    <text evidence="4">The sequence shown here is derived from an EMBL/GenBank/DDBJ whole genome shotgun (WGS) entry which is preliminary data.</text>
</comment>
<evidence type="ECO:0000313" key="4">
    <source>
        <dbReference type="EMBL" id="CAH0025707.1"/>
    </source>
</evidence>
<feature type="domain" description="Zn(2)-C6 fungal-type" evidence="3">
    <location>
        <begin position="12"/>
        <end position="41"/>
    </location>
</feature>
<name>A0A9N9YPB0_9HYPO</name>
<dbReference type="Pfam" id="PF00172">
    <property type="entry name" value="Zn_clus"/>
    <property type="match status" value="1"/>
</dbReference>
<dbReference type="Gene3D" id="4.10.240.10">
    <property type="entry name" value="Zn(2)-C6 fungal-type DNA-binding domain"/>
    <property type="match status" value="1"/>
</dbReference>
<protein>
    <recommendedName>
        <fullName evidence="3">Zn(2)-C6 fungal-type domain-containing protein</fullName>
    </recommendedName>
</protein>
<evidence type="ECO:0000256" key="2">
    <source>
        <dbReference type="SAM" id="MobiDB-lite"/>
    </source>
</evidence>
<dbReference type="PROSITE" id="PS50048">
    <property type="entry name" value="ZN2_CY6_FUNGAL_2"/>
    <property type="match status" value="1"/>
</dbReference>
<dbReference type="EMBL" id="CABFNQ020000715">
    <property type="protein sequence ID" value="CAH0025707.1"/>
    <property type="molecule type" value="Genomic_DNA"/>
</dbReference>
<organism evidence="4 5">
    <name type="scientific">Clonostachys rhizophaga</name>
    <dbReference type="NCBI Taxonomy" id="160324"/>
    <lineage>
        <taxon>Eukaryota</taxon>
        <taxon>Fungi</taxon>
        <taxon>Dikarya</taxon>
        <taxon>Ascomycota</taxon>
        <taxon>Pezizomycotina</taxon>
        <taxon>Sordariomycetes</taxon>
        <taxon>Hypocreomycetidae</taxon>
        <taxon>Hypocreales</taxon>
        <taxon>Bionectriaceae</taxon>
        <taxon>Clonostachys</taxon>
    </lineage>
</organism>
<keyword evidence="1" id="KW-0539">Nucleus</keyword>
<dbReference type="OrthoDB" id="3546279at2759"/>
<evidence type="ECO:0000259" key="3">
    <source>
        <dbReference type="PROSITE" id="PS50048"/>
    </source>
</evidence>
<dbReference type="InterPro" id="IPR021858">
    <property type="entry name" value="Fun_TF"/>
</dbReference>